<dbReference type="RefSeq" id="XP_022102706.1">
    <property type="nucleotide sequence ID" value="XM_022247014.1"/>
</dbReference>
<dbReference type="CDD" id="cd23963">
    <property type="entry name" value="GT29_ST8SIA"/>
    <property type="match status" value="1"/>
</dbReference>
<dbReference type="GeneID" id="110985750"/>
<dbReference type="PANTHER" id="PTHR11987:SF36">
    <property type="entry name" value="SIA-ALPHA-2,3-GAL-BETA-1,4-GLCNAC-R:ALPHA 2,8-SIALYLTRANSFERASE"/>
    <property type="match status" value="1"/>
</dbReference>
<keyword evidence="4" id="KW-0808">Transferase</keyword>
<dbReference type="PANTHER" id="PTHR11987">
    <property type="entry name" value="ALPHA-2,8-SIALYLTRANSFERASE"/>
    <property type="match status" value="1"/>
</dbReference>
<protein>
    <submittedName>
        <fullName evidence="15 16">Alpha-N-acetylneuraminide alpha-2,8-sialyltransferase-like isoform X1</fullName>
    </submittedName>
</protein>
<evidence type="ECO:0000313" key="15">
    <source>
        <dbReference type="RefSeq" id="XP_022102704.1"/>
    </source>
</evidence>
<evidence type="ECO:0000256" key="4">
    <source>
        <dbReference type="ARBA" id="ARBA00022679"/>
    </source>
</evidence>
<sequence>MKTASQWNMRFHLKGNRNSWWGGDRVGMRTSLPKPRFSCVSVCRYTVLRVKRVLLSPVCRAVLLMFVVVVVMTSAVFSPSGIQAHSYKLKGTQQVFRSCVPSLMTSQTSTRNGTVRLQGNSGQRVNKSNQAKNVMPNTETILMTPISIFSQKYAPRYTPNDTEFLGHLGVIHKQTWKYNKRNAKQFRVDLRAALGNEGKLQNFITTRQNTQIGQKLNFYRHRASSTVSKSFWRQLPKTVLYKPGLYRSCSVVGSSGLLKGSLCGNHIDKADFIFRFNLAPINGFKDDVGRKTNFTTLNPSFVRKRFNWLKTPENCSRFGDLMKQFRGSHLWLPAFALRSAHTHLMKVAHMVRKTKVATPIFGHPDHYTAVGNLWERTLNGTRWTTTGLHVLTSVFDLCHRIDVFGFWPFPKSLAGEDVPYHYHDSVLGVLKFHSFTKEFRGIMKLHELGIINVHLGPCT</sequence>
<keyword evidence="7 13" id="KW-1133">Transmembrane helix</keyword>
<dbReference type="Pfam" id="PF00777">
    <property type="entry name" value="Glyco_transf_29"/>
    <property type="match status" value="1"/>
</dbReference>
<feature type="disulfide bond" evidence="12">
    <location>
        <begin position="249"/>
        <end position="398"/>
    </location>
</feature>
<keyword evidence="5 13" id="KW-0812">Transmembrane</keyword>
<evidence type="ECO:0000256" key="10">
    <source>
        <dbReference type="ARBA" id="ARBA00023157"/>
    </source>
</evidence>
<keyword evidence="14" id="KW-1185">Reference proteome</keyword>
<evidence type="ECO:0000256" key="3">
    <source>
        <dbReference type="ARBA" id="ARBA00022676"/>
    </source>
</evidence>
<dbReference type="InterPro" id="IPR050943">
    <property type="entry name" value="Glycosyltr_29_Sialyltrsf"/>
</dbReference>
<dbReference type="InterPro" id="IPR001675">
    <property type="entry name" value="Glyco_trans_29"/>
</dbReference>
<evidence type="ECO:0000313" key="14">
    <source>
        <dbReference type="Proteomes" id="UP000694845"/>
    </source>
</evidence>
<evidence type="ECO:0000256" key="9">
    <source>
        <dbReference type="ARBA" id="ARBA00023136"/>
    </source>
</evidence>
<dbReference type="AlphaFoldDB" id="A0A8B7ZCX8"/>
<evidence type="ECO:0000256" key="12">
    <source>
        <dbReference type="PIRSR" id="PIRSR005557-2"/>
    </source>
</evidence>
<dbReference type="Gene3D" id="3.90.1480.20">
    <property type="entry name" value="Glycosyl transferase family 29"/>
    <property type="match status" value="1"/>
</dbReference>
<proteinExistence type="inferred from homology"/>
<keyword evidence="10" id="KW-1015">Disulfide bond</keyword>
<dbReference type="KEGG" id="aplc:110985750"/>
<evidence type="ECO:0000256" key="8">
    <source>
        <dbReference type="ARBA" id="ARBA00023034"/>
    </source>
</evidence>
<dbReference type="PIRSF" id="PIRSF005557">
    <property type="entry name" value="Sialyl_trans"/>
    <property type="match status" value="1"/>
</dbReference>
<dbReference type="GO" id="GO:0000139">
    <property type="term" value="C:Golgi membrane"/>
    <property type="evidence" value="ECO:0007669"/>
    <property type="project" value="UniProtKB-SubCell"/>
</dbReference>
<dbReference type="GO" id="GO:0009311">
    <property type="term" value="P:oligosaccharide metabolic process"/>
    <property type="evidence" value="ECO:0007669"/>
    <property type="project" value="TreeGrafter"/>
</dbReference>
<organism evidence="14 16">
    <name type="scientific">Acanthaster planci</name>
    <name type="common">Crown-of-thorns starfish</name>
    <dbReference type="NCBI Taxonomy" id="133434"/>
    <lineage>
        <taxon>Eukaryota</taxon>
        <taxon>Metazoa</taxon>
        <taxon>Echinodermata</taxon>
        <taxon>Eleutherozoa</taxon>
        <taxon>Asterozoa</taxon>
        <taxon>Asteroidea</taxon>
        <taxon>Valvatacea</taxon>
        <taxon>Valvatida</taxon>
        <taxon>Acanthasteridae</taxon>
        <taxon>Acanthaster</taxon>
    </lineage>
</organism>
<evidence type="ECO:0000313" key="16">
    <source>
        <dbReference type="RefSeq" id="XP_022102705.1"/>
    </source>
</evidence>
<evidence type="ECO:0000256" key="1">
    <source>
        <dbReference type="ARBA" id="ARBA00004323"/>
    </source>
</evidence>
<dbReference type="RefSeq" id="XP_022102705.1">
    <property type="nucleotide sequence ID" value="XM_022247013.1"/>
</dbReference>
<evidence type="ECO:0000256" key="7">
    <source>
        <dbReference type="ARBA" id="ARBA00022989"/>
    </source>
</evidence>
<evidence type="ECO:0000256" key="13">
    <source>
        <dbReference type="SAM" id="Phobius"/>
    </source>
</evidence>
<comment type="similarity">
    <text evidence="2">Belongs to the glycosyltransferase 29 family.</text>
</comment>
<keyword evidence="3" id="KW-0328">Glycosyltransferase</keyword>
<evidence type="ECO:0000256" key="6">
    <source>
        <dbReference type="ARBA" id="ARBA00022968"/>
    </source>
</evidence>
<dbReference type="RefSeq" id="XP_022102704.1">
    <property type="nucleotide sequence ID" value="XM_022247012.1"/>
</dbReference>
<dbReference type="InterPro" id="IPR038578">
    <property type="entry name" value="GT29-like_sf"/>
</dbReference>
<keyword evidence="8" id="KW-0333">Golgi apparatus</keyword>
<dbReference type="GO" id="GO:0006491">
    <property type="term" value="P:N-glycan processing"/>
    <property type="evidence" value="ECO:0007669"/>
    <property type="project" value="TreeGrafter"/>
</dbReference>
<evidence type="ECO:0000256" key="5">
    <source>
        <dbReference type="ARBA" id="ARBA00022692"/>
    </source>
</evidence>
<dbReference type="RefSeq" id="XP_022102707.1">
    <property type="nucleotide sequence ID" value="XM_022247015.1"/>
</dbReference>
<keyword evidence="9 13" id="KW-0472">Membrane</keyword>
<reference evidence="15 16" key="1">
    <citation type="submission" date="2025-04" db="UniProtKB">
        <authorList>
            <consortium name="RefSeq"/>
        </authorList>
    </citation>
    <scope>IDENTIFICATION</scope>
</reference>
<keyword evidence="6" id="KW-0735">Signal-anchor</keyword>
<dbReference type="GO" id="GO:0003828">
    <property type="term" value="F:alpha-N-acetylneuraminate alpha-2,8-sialyltransferase activity"/>
    <property type="evidence" value="ECO:0007669"/>
    <property type="project" value="TreeGrafter"/>
</dbReference>
<evidence type="ECO:0000313" key="18">
    <source>
        <dbReference type="RefSeq" id="XP_022102707.1"/>
    </source>
</evidence>
<comment type="subcellular location">
    <subcellularLocation>
        <location evidence="1">Golgi apparatus membrane</location>
        <topology evidence="1">Single-pass type II membrane protein</topology>
    </subcellularLocation>
</comment>
<dbReference type="Proteomes" id="UP000694845">
    <property type="component" value="Unplaced"/>
</dbReference>
<keyword evidence="11" id="KW-0325">Glycoprotein</keyword>
<accession>A0A8B7ZCX8</accession>
<evidence type="ECO:0000256" key="11">
    <source>
        <dbReference type="ARBA" id="ARBA00023180"/>
    </source>
</evidence>
<dbReference type="InterPro" id="IPR012163">
    <property type="entry name" value="Sialyl_trans"/>
</dbReference>
<feature type="transmembrane region" description="Helical" evidence="13">
    <location>
        <begin position="58"/>
        <end position="77"/>
    </location>
</feature>
<dbReference type="OrthoDB" id="10264956at2759"/>
<evidence type="ECO:0000256" key="2">
    <source>
        <dbReference type="ARBA" id="ARBA00006003"/>
    </source>
</evidence>
<name>A0A8B7ZCX8_ACAPL</name>
<gene>
    <name evidence="15 16 17 18" type="primary">LOC110985750</name>
</gene>
<evidence type="ECO:0000313" key="17">
    <source>
        <dbReference type="RefSeq" id="XP_022102706.1"/>
    </source>
</evidence>